<organism evidence="1">
    <name type="scientific">Stegastes partitus</name>
    <name type="common">bicolor damselfish</name>
    <dbReference type="NCBI Taxonomy" id="144197"/>
    <lineage>
        <taxon>Eukaryota</taxon>
        <taxon>Metazoa</taxon>
        <taxon>Chordata</taxon>
        <taxon>Craniata</taxon>
        <taxon>Vertebrata</taxon>
        <taxon>Euteleostomi</taxon>
        <taxon>Actinopterygii</taxon>
        <taxon>Neopterygii</taxon>
        <taxon>Teleostei</taxon>
        <taxon>Neoteleostei</taxon>
        <taxon>Acanthomorphata</taxon>
        <taxon>Ovalentaria</taxon>
        <taxon>Pomacentridae</taxon>
        <taxon>Stegastes</taxon>
    </lineage>
</organism>
<dbReference type="InterPro" id="IPR028015">
    <property type="entry name" value="CCDC84-like"/>
</dbReference>
<accession>A0A3B5AA15</accession>
<evidence type="ECO:0000313" key="1">
    <source>
        <dbReference type="Ensembl" id="ENSSPAP00000017226.1"/>
    </source>
</evidence>
<reference evidence="1" key="1">
    <citation type="submission" date="2023-09" db="UniProtKB">
        <authorList>
            <consortium name="Ensembl"/>
        </authorList>
    </citation>
    <scope>IDENTIFICATION</scope>
</reference>
<dbReference type="Pfam" id="PF14968">
    <property type="entry name" value="CCDC84"/>
    <property type="match status" value="1"/>
</dbReference>
<dbReference type="PANTHER" id="PTHR31198:SF1">
    <property type="entry name" value="CENTROSOMAL AT-AC SPLICING FACTOR"/>
    <property type="match status" value="1"/>
</dbReference>
<protein>
    <submittedName>
        <fullName evidence="1">Coiled-coil domain containing 84</fullName>
    </submittedName>
</protein>
<dbReference type="GeneTree" id="ENSGT00390000007799"/>
<dbReference type="STRING" id="144197.ENSSPAP00000017226"/>
<dbReference type="AlphaFoldDB" id="A0A3B5AA15"/>
<dbReference type="Ensembl" id="ENSSPAT00000017492.1">
    <property type="protein sequence ID" value="ENSSPAP00000017226.1"/>
    <property type="gene ID" value="ENSSPAG00000012990.1"/>
</dbReference>
<dbReference type="PANTHER" id="PTHR31198">
    <property type="entry name" value="COILED-COIL DOMAIN-CONTAINING PROTEIN 84"/>
    <property type="match status" value="1"/>
</dbReference>
<sequence length="178" mass="21126">LSTQRTCSLWRREGRGHRGHEQCCFDKSLFLSQVKEARRTLKKPQVEKFDCTQHKQTFWCYCCGLDIESNVTDGNMAVLYGGLIEHMATPEHRKNTHKFWWENKADPNLFGDITLIVLFRFKAEVAKALESYVEKEDEYIKQQADLIRAQEKHRQEVLQSLLEVCFPRMQWQYPSLWP</sequence>
<name>A0A3B5AA15_9TELE</name>
<proteinExistence type="predicted"/>